<feature type="non-terminal residue" evidence="1">
    <location>
        <position position="175"/>
    </location>
</feature>
<reference evidence="1" key="1">
    <citation type="journal article" date="2014" name="Front. Microbiol.">
        <title>High frequency of phylogenetically diverse reductive dehalogenase-homologous genes in deep subseafloor sedimentary metagenomes.</title>
        <authorList>
            <person name="Kawai M."/>
            <person name="Futagami T."/>
            <person name="Toyoda A."/>
            <person name="Takaki Y."/>
            <person name="Nishi S."/>
            <person name="Hori S."/>
            <person name="Arai W."/>
            <person name="Tsubouchi T."/>
            <person name="Morono Y."/>
            <person name="Uchiyama I."/>
            <person name="Ito T."/>
            <person name="Fujiyama A."/>
            <person name="Inagaki F."/>
            <person name="Takami H."/>
        </authorList>
    </citation>
    <scope>NUCLEOTIDE SEQUENCE</scope>
    <source>
        <strain evidence="1">Expedition CK06-06</strain>
    </source>
</reference>
<dbReference type="EMBL" id="BARU01037342">
    <property type="protein sequence ID" value="GAH87108.1"/>
    <property type="molecule type" value="Genomic_DNA"/>
</dbReference>
<proteinExistence type="predicted"/>
<evidence type="ECO:0000313" key="1">
    <source>
        <dbReference type="EMBL" id="GAH87108.1"/>
    </source>
</evidence>
<sequence length="175" mass="20214">MIETTSRQIEDIRTRIKSGKIHSDEKIWTFLTAHLIDQAGTKSELLQKFTKEDVAPDNDLNLWFESQPIPPRQGISGNTEGNTKLDLAFGDIRKRGDTKAGIEFGKKNNWVCFVEAKLYSDCSTSVSYDPFRNQITRVIENLITFQSDHEYPDRTFFCLLTPRIFKQRPFSKLYG</sequence>
<comment type="caution">
    <text evidence="1">The sequence shown here is derived from an EMBL/GenBank/DDBJ whole genome shotgun (WGS) entry which is preliminary data.</text>
</comment>
<dbReference type="AlphaFoldDB" id="X1KYU5"/>
<protein>
    <submittedName>
        <fullName evidence="1">Uncharacterized protein</fullName>
    </submittedName>
</protein>
<accession>X1KYU5</accession>
<organism evidence="1">
    <name type="scientific">marine sediment metagenome</name>
    <dbReference type="NCBI Taxonomy" id="412755"/>
    <lineage>
        <taxon>unclassified sequences</taxon>
        <taxon>metagenomes</taxon>
        <taxon>ecological metagenomes</taxon>
    </lineage>
</organism>
<gene>
    <name evidence="1" type="ORF">S03H2_58210</name>
</gene>
<name>X1KYU5_9ZZZZ</name>